<feature type="transmembrane region" description="Helical" evidence="1">
    <location>
        <begin position="423"/>
        <end position="444"/>
    </location>
</feature>
<dbReference type="Proteomes" id="UP000646426">
    <property type="component" value="Unassembled WGS sequence"/>
</dbReference>
<keyword evidence="4" id="KW-1185">Reference proteome</keyword>
<organism evidence="3 4">
    <name type="scientific">Cognatilysobacter bugurensis</name>
    <dbReference type="NCBI Taxonomy" id="543356"/>
    <lineage>
        <taxon>Bacteria</taxon>
        <taxon>Pseudomonadati</taxon>
        <taxon>Pseudomonadota</taxon>
        <taxon>Gammaproteobacteria</taxon>
        <taxon>Lysobacterales</taxon>
        <taxon>Lysobacteraceae</taxon>
        <taxon>Cognatilysobacter</taxon>
    </lineage>
</organism>
<name>A0A918W9C8_9GAMM</name>
<accession>A0A918W9C8</accession>
<keyword evidence="1" id="KW-0812">Transmembrane</keyword>
<sequence>MRRLAFGLVLAPLVALAGAADYRLQWPVQLARPDAAAHRIVLEADVYRTVQRADLGDLDVLDRDGAAVPAAVLAPARPARRAPRLVPLPWFRLPSPDGAGARDWAVIGRAGPDGALQEIEARSVAAGSGEAPRTALLVDARTARGPVTALDLQWQSSGALDVGYRVEGSDDLDTWHPVPAQGRLVDLQRDAERLLQRRIALQSPSSWRYLRLTPEHADRIVPITAVHAVIPVARAAPDAQWRALAPGAVRRVEGAGSQFEFELDGRYPIRWAAVAMDANTAVRWHLESRESGDAPWRTRAAPWLAFQLDDAGERSHSPPRVLDATVRDRHWRLTADRQVAQAPALRLGYAPETLVFLAQGSGPYALVAGSARTRRADAPVAPVLAALRERHGAEWSPPAATLGAPSVRAGQNALEPERDWTTWLLWAALIAGALLVIALAVSVLRTPPPKP</sequence>
<keyword evidence="1" id="KW-1133">Transmembrane helix</keyword>
<evidence type="ECO:0000256" key="2">
    <source>
        <dbReference type="SAM" id="SignalP"/>
    </source>
</evidence>
<protein>
    <submittedName>
        <fullName evidence="3">Membrane protein</fullName>
    </submittedName>
</protein>
<dbReference type="RefSeq" id="WP_189456735.1">
    <property type="nucleotide sequence ID" value="NZ_BMYD01000004.1"/>
</dbReference>
<proteinExistence type="predicted"/>
<feature type="chain" id="PRO_5038138487" evidence="2">
    <location>
        <begin position="20"/>
        <end position="451"/>
    </location>
</feature>
<evidence type="ECO:0000256" key="1">
    <source>
        <dbReference type="SAM" id="Phobius"/>
    </source>
</evidence>
<reference evidence="3" key="1">
    <citation type="journal article" date="2014" name="Int. J. Syst. Evol. Microbiol.">
        <title>Complete genome sequence of Corynebacterium casei LMG S-19264T (=DSM 44701T), isolated from a smear-ripened cheese.</title>
        <authorList>
            <consortium name="US DOE Joint Genome Institute (JGI-PGF)"/>
            <person name="Walter F."/>
            <person name="Albersmeier A."/>
            <person name="Kalinowski J."/>
            <person name="Ruckert C."/>
        </authorList>
    </citation>
    <scope>NUCLEOTIDE SEQUENCE</scope>
    <source>
        <strain evidence="3">KCTC 23077</strain>
    </source>
</reference>
<dbReference type="AlphaFoldDB" id="A0A918W9C8"/>
<comment type="caution">
    <text evidence="3">The sequence shown here is derived from an EMBL/GenBank/DDBJ whole genome shotgun (WGS) entry which is preliminary data.</text>
</comment>
<dbReference type="Pfam" id="PF13163">
    <property type="entry name" value="DUF3999"/>
    <property type="match status" value="1"/>
</dbReference>
<dbReference type="InterPro" id="IPR025060">
    <property type="entry name" value="DUF3999"/>
</dbReference>
<feature type="signal peptide" evidence="2">
    <location>
        <begin position="1"/>
        <end position="19"/>
    </location>
</feature>
<reference evidence="3" key="2">
    <citation type="submission" date="2020-09" db="EMBL/GenBank/DDBJ databases">
        <authorList>
            <person name="Sun Q."/>
            <person name="Kim S."/>
        </authorList>
    </citation>
    <scope>NUCLEOTIDE SEQUENCE</scope>
    <source>
        <strain evidence="3">KCTC 23077</strain>
    </source>
</reference>
<keyword evidence="1" id="KW-0472">Membrane</keyword>
<evidence type="ECO:0000313" key="3">
    <source>
        <dbReference type="EMBL" id="GHA84554.1"/>
    </source>
</evidence>
<gene>
    <name evidence="3" type="ORF">GCM10007067_23130</name>
</gene>
<evidence type="ECO:0000313" key="4">
    <source>
        <dbReference type="Proteomes" id="UP000646426"/>
    </source>
</evidence>
<keyword evidence="2" id="KW-0732">Signal</keyword>
<dbReference type="EMBL" id="BMYD01000004">
    <property type="protein sequence ID" value="GHA84554.1"/>
    <property type="molecule type" value="Genomic_DNA"/>
</dbReference>